<gene>
    <name evidence="2" type="ORF">E2C01_025342</name>
</gene>
<reference evidence="2 3" key="1">
    <citation type="submission" date="2019-05" db="EMBL/GenBank/DDBJ databases">
        <title>Another draft genome of Portunus trituberculatus and its Hox gene families provides insights of decapod evolution.</title>
        <authorList>
            <person name="Jeong J.-H."/>
            <person name="Song I."/>
            <person name="Kim S."/>
            <person name="Choi T."/>
            <person name="Kim D."/>
            <person name="Ryu S."/>
            <person name="Kim W."/>
        </authorList>
    </citation>
    <scope>NUCLEOTIDE SEQUENCE [LARGE SCALE GENOMIC DNA]</scope>
    <source>
        <tissue evidence="2">Muscle</tissue>
    </source>
</reference>
<organism evidence="2 3">
    <name type="scientific">Portunus trituberculatus</name>
    <name type="common">Swimming crab</name>
    <name type="synonym">Neptunus trituberculatus</name>
    <dbReference type="NCBI Taxonomy" id="210409"/>
    <lineage>
        <taxon>Eukaryota</taxon>
        <taxon>Metazoa</taxon>
        <taxon>Ecdysozoa</taxon>
        <taxon>Arthropoda</taxon>
        <taxon>Crustacea</taxon>
        <taxon>Multicrustacea</taxon>
        <taxon>Malacostraca</taxon>
        <taxon>Eumalacostraca</taxon>
        <taxon>Eucarida</taxon>
        <taxon>Decapoda</taxon>
        <taxon>Pleocyemata</taxon>
        <taxon>Brachyura</taxon>
        <taxon>Eubrachyura</taxon>
        <taxon>Portunoidea</taxon>
        <taxon>Portunidae</taxon>
        <taxon>Portuninae</taxon>
        <taxon>Portunus</taxon>
    </lineage>
</organism>
<evidence type="ECO:0000313" key="2">
    <source>
        <dbReference type="EMBL" id="MPC32040.1"/>
    </source>
</evidence>
<name>A0A5B7ECP9_PORTR</name>
<evidence type="ECO:0000313" key="3">
    <source>
        <dbReference type="Proteomes" id="UP000324222"/>
    </source>
</evidence>
<sequence length="235" mass="25343">MAPWHLQRELSARNSTRLITTPLSSTSSVLTAQPLSPLPLLRKLSVTTTQGKAGQAGARPEELDKKWRRCVVVVQPGQPQSEGVAGEANCPTPHPTDRRGAHSDKSPARLRATCHVPATLAEGRWWSWRSRWWLCGGGGDGVSKSISSPVVPPASQCQAPALRHCGYMSLTAQQVPRLSYPSTLCFFMTITSAQDPTQGHLSTPALPQPRTGRIKTPPVPRLPCPAHTHTGSSSM</sequence>
<keyword evidence="3" id="KW-1185">Reference proteome</keyword>
<comment type="caution">
    <text evidence="2">The sequence shown here is derived from an EMBL/GenBank/DDBJ whole genome shotgun (WGS) entry which is preliminary data.</text>
</comment>
<protein>
    <submittedName>
        <fullName evidence="2">Uncharacterized protein</fullName>
    </submittedName>
</protein>
<feature type="compositionally biased region" description="Basic and acidic residues" evidence="1">
    <location>
        <begin position="95"/>
        <end position="106"/>
    </location>
</feature>
<feature type="region of interest" description="Disordered" evidence="1">
    <location>
        <begin position="78"/>
        <end position="106"/>
    </location>
</feature>
<feature type="region of interest" description="Disordered" evidence="1">
    <location>
        <begin position="195"/>
        <end position="235"/>
    </location>
</feature>
<dbReference type="EMBL" id="VSRR010002550">
    <property type="protein sequence ID" value="MPC32040.1"/>
    <property type="molecule type" value="Genomic_DNA"/>
</dbReference>
<dbReference type="AlphaFoldDB" id="A0A5B7ECP9"/>
<evidence type="ECO:0000256" key="1">
    <source>
        <dbReference type="SAM" id="MobiDB-lite"/>
    </source>
</evidence>
<dbReference type="Proteomes" id="UP000324222">
    <property type="component" value="Unassembled WGS sequence"/>
</dbReference>
<proteinExistence type="predicted"/>
<accession>A0A5B7ECP9</accession>